<proteinExistence type="predicted"/>
<sequence>MPSRPGAHLVPVCSPACGRVGQGGVGDRTSRRFGPGPCLELNSLEPAPAACLGGPPSGAGPRQGRGSLRR</sequence>
<gene>
    <name evidence="2" type="ORF">NDU88_009649</name>
</gene>
<name>A0AAV7QTL3_PLEWA</name>
<protein>
    <submittedName>
        <fullName evidence="2">Uncharacterized protein</fullName>
    </submittedName>
</protein>
<reference evidence="2" key="1">
    <citation type="journal article" date="2022" name="bioRxiv">
        <title>Sequencing and chromosome-scale assembly of the giantPleurodeles waltlgenome.</title>
        <authorList>
            <person name="Brown T."/>
            <person name="Elewa A."/>
            <person name="Iarovenko S."/>
            <person name="Subramanian E."/>
            <person name="Araus A.J."/>
            <person name="Petzold A."/>
            <person name="Susuki M."/>
            <person name="Suzuki K.-i.T."/>
            <person name="Hayashi T."/>
            <person name="Toyoda A."/>
            <person name="Oliveira C."/>
            <person name="Osipova E."/>
            <person name="Leigh N.D."/>
            <person name="Simon A."/>
            <person name="Yun M.H."/>
        </authorList>
    </citation>
    <scope>NUCLEOTIDE SEQUENCE</scope>
    <source>
        <strain evidence="2">20211129_DDA</strain>
        <tissue evidence="2">Liver</tissue>
    </source>
</reference>
<evidence type="ECO:0000313" key="2">
    <source>
        <dbReference type="EMBL" id="KAJ1143340.1"/>
    </source>
</evidence>
<feature type="region of interest" description="Disordered" evidence="1">
    <location>
        <begin position="48"/>
        <end position="70"/>
    </location>
</feature>
<organism evidence="2 3">
    <name type="scientific">Pleurodeles waltl</name>
    <name type="common">Iberian ribbed newt</name>
    <dbReference type="NCBI Taxonomy" id="8319"/>
    <lineage>
        <taxon>Eukaryota</taxon>
        <taxon>Metazoa</taxon>
        <taxon>Chordata</taxon>
        <taxon>Craniata</taxon>
        <taxon>Vertebrata</taxon>
        <taxon>Euteleostomi</taxon>
        <taxon>Amphibia</taxon>
        <taxon>Batrachia</taxon>
        <taxon>Caudata</taxon>
        <taxon>Salamandroidea</taxon>
        <taxon>Salamandridae</taxon>
        <taxon>Pleurodelinae</taxon>
        <taxon>Pleurodeles</taxon>
    </lineage>
</organism>
<keyword evidence="3" id="KW-1185">Reference proteome</keyword>
<dbReference type="AlphaFoldDB" id="A0AAV7QTL3"/>
<dbReference type="EMBL" id="JANPWB010000010">
    <property type="protein sequence ID" value="KAJ1143340.1"/>
    <property type="molecule type" value="Genomic_DNA"/>
</dbReference>
<dbReference type="Proteomes" id="UP001066276">
    <property type="component" value="Chromosome 6"/>
</dbReference>
<comment type="caution">
    <text evidence="2">The sequence shown here is derived from an EMBL/GenBank/DDBJ whole genome shotgun (WGS) entry which is preliminary data.</text>
</comment>
<evidence type="ECO:0000256" key="1">
    <source>
        <dbReference type="SAM" id="MobiDB-lite"/>
    </source>
</evidence>
<accession>A0AAV7QTL3</accession>
<evidence type="ECO:0000313" key="3">
    <source>
        <dbReference type="Proteomes" id="UP001066276"/>
    </source>
</evidence>